<dbReference type="InterPro" id="IPR002099">
    <property type="entry name" value="MutL/Mlh/PMS"/>
</dbReference>
<dbReference type="Proteomes" id="UP000064189">
    <property type="component" value="Unassembled WGS sequence"/>
</dbReference>
<dbReference type="FunFam" id="3.30.565.10:FF:000003">
    <property type="entry name" value="DNA mismatch repair endonuclease MutL"/>
    <property type="match status" value="1"/>
</dbReference>
<dbReference type="NCBIfam" id="TIGR00585">
    <property type="entry name" value="mutl"/>
    <property type="match status" value="1"/>
</dbReference>
<dbReference type="NCBIfam" id="NF000950">
    <property type="entry name" value="PRK00095.1-3"/>
    <property type="match status" value="1"/>
</dbReference>
<dbReference type="InterPro" id="IPR020667">
    <property type="entry name" value="DNA_mismatch_repair_MutL"/>
</dbReference>
<dbReference type="SUPFAM" id="SSF118116">
    <property type="entry name" value="DNA mismatch repair protein MutL"/>
    <property type="match status" value="1"/>
</dbReference>
<dbReference type="FunFam" id="3.30.230.10:FF:000036">
    <property type="entry name" value="DNA mismatch repair endonuclease MutL"/>
    <property type="match status" value="1"/>
</dbReference>
<dbReference type="Pfam" id="PF01119">
    <property type="entry name" value="DNA_mis_repair"/>
    <property type="match status" value="1"/>
</dbReference>
<dbReference type="Gene3D" id="3.30.1540.20">
    <property type="entry name" value="MutL, C-terminal domain, dimerisation subdomain"/>
    <property type="match status" value="1"/>
</dbReference>
<evidence type="ECO:0000256" key="4">
    <source>
        <dbReference type="HAMAP-Rule" id="MF_00149"/>
    </source>
</evidence>
<protein>
    <recommendedName>
        <fullName evidence="4">DNA mismatch repair protein MutL</fullName>
    </recommendedName>
</protein>
<dbReference type="SMART" id="SM00853">
    <property type="entry name" value="MutL_C"/>
    <property type="match status" value="1"/>
</dbReference>
<feature type="domain" description="DNA mismatch repair protein S5" evidence="6">
    <location>
        <begin position="208"/>
        <end position="326"/>
    </location>
</feature>
<dbReference type="InterPro" id="IPR042121">
    <property type="entry name" value="MutL_C_regsub"/>
</dbReference>
<evidence type="ECO:0000313" key="8">
    <source>
        <dbReference type="Proteomes" id="UP000064189"/>
    </source>
</evidence>
<keyword evidence="3 4" id="KW-0234">DNA repair</keyword>
<evidence type="ECO:0000259" key="6">
    <source>
        <dbReference type="SMART" id="SM01340"/>
    </source>
</evidence>
<dbReference type="PANTHER" id="PTHR10073:SF12">
    <property type="entry name" value="DNA MISMATCH REPAIR PROTEIN MLH1"/>
    <property type="match status" value="1"/>
</dbReference>
<dbReference type="GO" id="GO:0032300">
    <property type="term" value="C:mismatch repair complex"/>
    <property type="evidence" value="ECO:0007669"/>
    <property type="project" value="InterPro"/>
</dbReference>
<dbReference type="InterPro" id="IPR038973">
    <property type="entry name" value="MutL/Mlh/Pms-like"/>
</dbReference>
<reference evidence="7 8" key="1">
    <citation type="submission" date="2015-11" db="EMBL/GenBank/DDBJ databases">
        <title>Genome Sequence of Bacillus simplex strain VanAntwerpen2.</title>
        <authorList>
            <person name="Couger M.B."/>
        </authorList>
    </citation>
    <scope>NUCLEOTIDE SEQUENCE [LARGE SCALE GENOMIC DNA]</scope>
    <source>
        <strain evidence="7 8">VanAntwerpen02</strain>
    </source>
</reference>
<dbReference type="GO" id="GO:0140664">
    <property type="term" value="F:ATP-dependent DNA damage sensor activity"/>
    <property type="evidence" value="ECO:0007669"/>
    <property type="project" value="InterPro"/>
</dbReference>
<dbReference type="Gene3D" id="3.30.230.10">
    <property type="match status" value="1"/>
</dbReference>
<name>A0A109MRW2_9BACI</name>
<dbReference type="CDD" id="cd16926">
    <property type="entry name" value="HATPase_MutL-MLH-PMS-like"/>
    <property type="match status" value="1"/>
</dbReference>
<dbReference type="InterPro" id="IPR020568">
    <property type="entry name" value="Ribosomal_Su5_D2-typ_SF"/>
</dbReference>
<dbReference type="AlphaFoldDB" id="A0A109MRW2"/>
<evidence type="ECO:0000313" key="7">
    <source>
        <dbReference type="EMBL" id="KWW11002.1"/>
    </source>
</evidence>
<dbReference type="GO" id="GO:0030983">
    <property type="term" value="F:mismatched DNA binding"/>
    <property type="evidence" value="ECO:0007669"/>
    <property type="project" value="InterPro"/>
</dbReference>
<comment type="function">
    <text evidence="4">This protein is involved in the repair of mismatches in DNA. It is required for dam-dependent methyl-directed DNA mismatch repair. May act as a 'molecular matchmaker', a protein that promotes the formation of a stable complex between two or more DNA-binding proteins in an ATP-dependent manner without itself being part of a final effector complex.</text>
</comment>
<gene>
    <name evidence="4" type="primary">mutL</name>
    <name evidence="7" type="ORF">AS888_11370</name>
</gene>
<dbReference type="Gene3D" id="3.30.565.10">
    <property type="entry name" value="Histidine kinase-like ATPase, C-terminal domain"/>
    <property type="match status" value="1"/>
</dbReference>
<dbReference type="CDD" id="cd00782">
    <property type="entry name" value="MutL_Trans"/>
    <property type="match status" value="1"/>
</dbReference>
<dbReference type="GO" id="GO:0005524">
    <property type="term" value="F:ATP binding"/>
    <property type="evidence" value="ECO:0007669"/>
    <property type="project" value="InterPro"/>
</dbReference>
<dbReference type="InterPro" id="IPR042120">
    <property type="entry name" value="MutL_C_dimsub"/>
</dbReference>
<proteinExistence type="inferred from homology"/>
<dbReference type="EMBL" id="LNNH01000059">
    <property type="protein sequence ID" value="KWW11002.1"/>
    <property type="molecule type" value="Genomic_DNA"/>
</dbReference>
<feature type="domain" description="MutL C-terminal dimerisation" evidence="5">
    <location>
        <begin position="462"/>
        <end position="604"/>
    </location>
</feature>
<organism evidence="7 8">
    <name type="scientific">Peribacillus simplex</name>
    <dbReference type="NCBI Taxonomy" id="1478"/>
    <lineage>
        <taxon>Bacteria</taxon>
        <taxon>Bacillati</taxon>
        <taxon>Bacillota</taxon>
        <taxon>Bacilli</taxon>
        <taxon>Bacillales</taxon>
        <taxon>Bacillaceae</taxon>
        <taxon>Peribacillus</taxon>
    </lineage>
</organism>
<dbReference type="InterPro" id="IPR037198">
    <property type="entry name" value="MutL_C_sf"/>
</dbReference>
<dbReference type="Gene3D" id="3.30.1370.100">
    <property type="entry name" value="MutL, C-terminal domain, regulatory subdomain"/>
    <property type="match status" value="1"/>
</dbReference>
<comment type="similarity">
    <text evidence="1 4">Belongs to the DNA mismatch repair MutL/HexB family.</text>
</comment>
<dbReference type="SUPFAM" id="SSF55874">
    <property type="entry name" value="ATPase domain of HSP90 chaperone/DNA topoisomerase II/histidine kinase"/>
    <property type="match status" value="1"/>
</dbReference>
<dbReference type="FunFam" id="3.30.1370.100:FF:000004">
    <property type="entry name" value="DNA mismatch repair endonuclease MutL"/>
    <property type="match status" value="1"/>
</dbReference>
<evidence type="ECO:0000256" key="3">
    <source>
        <dbReference type="ARBA" id="ARBA00023204"/>
    </source>
</evidence>
<sequence length="648" mass="73360">MGKIIQLDESLSNKIAAGEVVERPASVVKELVENAIDANSTIIEIELVEAGLGSIRIVDNGDGILADDVEAAFKRHATSKIKDENDLFRIRTLGFRGEAMPSIASVSRFEMKTSTGDGAGTRILLEGGLVSELEASSSRKGTDILVSDLFYNTPARLKYMKTIHTELGNITDVANRLALSHPDVSIRLSHNEKRILHTNGNGDVRQVLAAIYGTNIAKKMIPVQASSLDFTISGYIVMPEITRASRNYISTMINGRFIKNYALVKAILDGYHTLLPIGRFPIALLNIEMDPILVDVNVHPSKMEVRLSKEQELYSLVSETIKSAFKKLSLIPSGYAPPAPKPEQAKSEQTTLDLDHVVESGKRVLEEAKKEASLLKDTLIREKQEQKNHEAFISDFNLEPIKELIYSNEEQQQMADVYIPVLPEGESKPYYESAEKYTTYTVEQEEEVEEDESASRVPPMYPIGQMHGTYIFAQNENGLYIIDQHAAQERIKYEYFKEKVGQVENELQDMLVPITLEFSTDQCIRINEYQHELEKVGVYLEEFGYNAYIVRSHPQWFPKGIEQEILEEMIEQLLSMKKVDIKKLREEAAIMMSCKASIKANRHLRNDEIQALLDELRRTTDPFTCPHGRPIIISYSIYEMEKMFKRVM</sequence>
<accession>A0A109MRW2</accession>
<evidence type="ECO:0000256" key="2">
    <source>
        <dbReference type="ARBA" id="ARBA00022763"/>
    </source>
</evidence>
<dbReference type="RefSeq" id="WP_061144694.1">
    <property type="nucleotide sequence ID" value="NZ_LNNH01000059.1"/>
</dbReference>
<dbReference type="PANTHER" id="PTHR10073">
    <property type="entry name" value="DNA MISMATCH REPAIR PROTEIN MLH, PMS, MUTL"/>
    <property type="match status" value="1"/>
</dbReference>
<dbReference type="HAMAP" id="MF_00149">
    <property type="entry name" value="DNA_mis_repair"/>
    <property type="match status" value="1"/>
</dbReference>
<evidence type="ECO:0000256" key="1">
    <source>
        <dbReference type="ARBA" id="ARBA00006082"/>
    </source>
</evidence>
<dbReference type="SMART" id="SM01340">
    <property type="entry name" value="DNA_mis_repair"/>
    <property type="match status" value="1"/>
</dbReference>
<comment type="caution">
    <text evidence="7">The sequence shown here is derived from an EMBL/GenBank/DDBJ whole genome shotgun (WGS) entry which is preliminary data.</text>
</comment>
<dbReference type="InterPro" id="IPR036890">
    <property type="entry name" value="HATPase_C_sf"/>
</dbReference>
<dbReference type="Pfam" id="PF13589">
    <property type="entry name" value="HATPase_c_3"/>
    <property type="match status" value="1"/>
</dbReference>
<dbReference type="Pfam" id="PF08676">
    <property type="entry name" value="MutL_C"/>
    <property type="match status" value="1"/>
</dbReference>
<keyword evidence="2 4" id="KW-0227">DNA damage</keyword>
<dbReference type="InterPro" id="IPR013507">
    <property type="entry name" value="DNA_mismatch_S5_2-like"/>
</dbReference>
<dbReference type="SUPFAM" id="SSF54211">
    <property type="entry name" value="Ribosomal protein S5 domain 2-like"/>
    <property type="match status" value="1"/>
</dbReference>
<dbReference type="InterPro" id="IPR014790">
    <property type="entry name" value="MutL_C"/>
</dbReference>
<dbReference type="GO" id="GO:0006298">
    <property type="term" value="P:mismatch repair"/>
    <property type="evidence" value="ECO:0007669"/>
    <property type="project" value="UniProtKB-UniRule"/>
</dbReference>
<keyword evidence="8" id="KW-1185">Reference proteome</keyword>
<dbReference type="GO" id="GO:0016887">
    <property type="term" value="F:ATP hydrolysis activity"/>
    <property type="evidence" value="ECO:0007669"/>
    <property type="project" value="InterPro"/>
</dbReference>
<evidence type="ECO:0000259" key="5">
    <source>
        <dbReference type="SMART" id="SM00853"/>
    </source>
</evidence>
<dbReference type="InterPro" id="IPR014721">
    <property type="entry name" value="Ribsml_uS5_D2-typ_fold_subgr"/>
</dbReference>